<dbReference type="HOGENOM" id="CLU_050787_0_0_1"/>
<protein>
    <submittedName>
        <fullName evidence="3">Uncharacterized protein</fullName>
    </submittedName>
</protein>
<dbReference type="PROSITE" id="PS51257">
    <property type="entry name" value="PROKAR_LIPOPROTEIN"/>
    <property type="match status" value="1"/>
</dbReference>
<dbReference type="Proteomes" id="UP000011713">
    <property type="component" value="Unassembled WGS sequence"/>
</dbReference>
<keyword evidence="1" id="KW-0812">Transmembrane</keyword>
<dbReference type="VEuPathDB" id="FungiDB:HpaG813730"/>
<feature type="signal peptide" evidence="2">
    <location>
        <begin position="1"/>
        <end position="19"/>
    </location>
</feature>
<organism evidence="3 4">
    <name type="scientific">Hyaloperonospora arabidopsidis (strain Emoy2)</name>
    <name type="common">Downy mildew agent</name>
    <name type="synonym">Peronospora arabidopsidis</name>
    <dbReference type="NCBI Taxonomy" id="559515"/>
    <lineage>
        <taxon>Eukaryota</taxon>
        <taxon>Sar</taxon>
        <taxon>Stramenopiles</taxon>
        <taxon>Oomycota</taxon>
        <taxon>Peronosporomycetes</taxon>
        <taxon>Peronosporales</taxon>
        <taxon>Peronosporaceae</taxon>
        <taxon>Hyaloperonospora</taxon>
    </lineage>
</organism>
<dbReference type="EMBL" id="JH598172">
    <property type="status" value="NOT_ANNOTATED_CDS"/>
    <property type="molecule type" value="Genomic_DNA"/>
</dbReference>
<proteinExistence type="predicted"/>
<name>M4C3R2_HYAAE</name>
<evidence type="ECO:0000256" key="1">
    <source>
        <dbReference type="SAM" id="Phobius"/>
    </source>
</evidence>
<dbReference type="eggNOG" id="ENOG502QU7V">
    <property type="taxonomic scope" value="Eukaryota"/>
</dbReference>
<keyword evidence="1" id="KW-0472">Membrane</keyword>
<accession>M4C3R2</accession>
<sequence length="444" mass="45044">MKTLLGLIYTISLAVSTHAAASCSECSGQTCILDGTSTFLTGGATSLVVQFCNYDRTTEQGSSYALRLGASSLPGCDTSNATLPTVASLVAADGCTLDNCAVTIHFASALDWAIVRPKVDGQRNTLTAQLLAGGNTNVVTIATLDPLAPAVVNGGATGVSVCARALEVSGSRFSSVGNCNVVQICRGTSGSAICTTGWRHTDARVQDVQCSGEACTGKVKWTQPLPCDGSVGDATSLILSVTVASTSTEASPLANVGYMVAPTFNISAVSGLDVGSADVVLKTDTFCADASLSLNVSMENASDDVVSSDAVIDVRSVNTTTNGTVIVQLASPLSSDLVSDNVQLSLSQCGVPSLGLFPVGENLGDFTPVSTGSTADANEGGTVTGPVGSVSTQEMNVSAGLSNSIIVGAVIGAVALAGFIFEYIYHKRRQPPALAQESSMRTPV</sequence>
<dbReference type="AlphaFoldDB" id="M4C3R2"/>
<feature type="chain" id="PRO_5004049121" evidence="2">
    <location>
        <begin position="20"/>
        <end position="444"/>
    </location>
</feature>
<keyword evidence="1" id="KW-1133">Transmembrane helix</keyword>
<evidence type="ECO:0000313" key="3">
    <source>
        <dbReference type="EnsemblProtists" id="HpaP813730"/>
    </source>
</evidence>
<dbReference type="OMA" id="TCTIELM"/>
<reference evidence="4" key="1">
    <citation type="journal article" date="2010" name="Science">
        <title>Signatures of adaptation to obligate biotrophy in the Hyaloperonospora arabidopsidis genome.</title>
        <authorList>
            <person name="Baxter L."/>
            <person name="Tripathy S."/>
            <person name="Ishaque N."/>
            <person name="Boot N."/>
            <person name="Cabral A."/>
            <person name="Kemen E."/>
            <person name="Thines M."/>
            <person name="Ah-Fong A."/>
            <person name="Anderson R."/>
            <person name="Badejoko W."/>
            <person name="Bittner-Eddy P."/>
            <person name="Boore J.L."/>
            <person name="Chibucos M.C."/>
            <person name="Coates M."/>
            <person name="Dehal P."/>
            <person name="Delehaunty K."/>
            <person name="Dong S."/>
            <person name="Downton P."/>
            <person name="Dumas B."/>
            <person name="Fabro G."/>
            <person name="Fronick C."/>
            <person name="Fuerstenberg S.I."/>
            <person name="Fulton L."/>
            <person name="Gaulin E."/>
            <person name="Govers F."/>
            <person name="Hughes L."/>
            <person name="Humphray S."/>
            <person name="Jiang R.H."/>
            <person name="Judelson H."/>
            <person name="Kamoun S."/>
            <person name="Kyung K."/>
            <person name="Meijer H."/>
            <person name="Minx P."/>
            <person name="Morris P."/>
            <person name="Nelson J."/>
            <person name="Phuntumart V."/>
            <person name="Qutob D."/>
            <person name="Rehmany A."/>
            <person name="Rougon-Cardoso A."/>
            <person name="Ryden P."/>
            <person name="Torto-Alalibo T."/>
            <person name="Studholme D."/>
            <person name="Wang Y."/>
            <person name="Win J."/>
            <person name="Wood J."/>
            <person name="Clifton S.W."/>
            <person name="Rogers J."/>
            <person name="Van den Ackerveken G."/>
            <person name="Jones J.D."/>
            <person name="McDowell J.M."/>
            <person name="Beynon J."/>
            <person name="Tyler B.M."/>
        </authorList>
    </citation>
    <scope>NUCLEOTIDE SEQUENCE [LARGE SCALE GENOMIC DNA]</scope>
    <source>
        <strain evidence="4">Emoy2</strain>
    </source>
</reference>
<keyword evidence="4" id="KW-1185">Reference proteome</keyword>
<feature type="transmembrane region" description="Helical" evidence="1">
    <location>
        <begin position="405"/>
        <end position="425"/>
    </location>
</feature>
<keyword evidence="2" id="KW-0732">Signal</keyword>
<reference evidence="3" key="2">
    <citation type="submission" date="2015-06" db="UniProtKB">
        <authorList>
            <consortium name="EnsemblProtists"/>
        </authorList>
    </citation>
    <scope>IDENTIFICATION</scope>
    <source>
        <strain evidence="3">Emoy2</strain>
    </source>
</reference>
<evidence type="ECO:0000313" key="4">
    <source>
        <dbReference type="Proteomes" id="UP000011713"/>
    </source>
</evidence>
<evidence type="ECO:0000256" key="2">
    <source>
        <dbReference type="SAM" id="SignalP"/>
    </source>
</evidence>
<dbReference type="EnsemblProtists" id="HpaT813730">
    <property type="protein sequence ID" value="HpaP813730"/>
    <property type="gene ID" value="HpaG813730"/>
</dbReference>
<dbReference type="InParanoid" id="M4C3R2"/>